<dbReference type="SUPFAM" id="SSF54427">
    <property type="entry name" value="NTF2-like"/>
    <property type="match status" value="1"/>
</dbReference>
<dbReference type="Proteomes" id="UP000269692">
    <property type="component" value="Unassembled WGS sequence"/>
</dbReference>
<dbReference type="EMBL" id="RCTF01000005">
    <property type="protein sequence ID" value="RLP79721.1"/>
    <property type="molecule type" value="Genomic_DNA"/>
</dbReference>
<sequence length="129" mass="14888">MSAPHPEAQVDAVRKVIERYLDAVRTWNEGEFRATFDPHANIAHYYVKGDEIRTITLDEFVKVIGSLHQKYDNAEEKAKEIDVRIVDHIASVRVPFAFVMGDKAMEGQDLFNLACCKGEWKIMHKSYYL</sequence>
<dbReference type="Gene3D" id="3.10.450.50">
    <property type="match status" value="1"/>
</dbReference>
<evidence type="ECO:0000313" key="1">
    <source>
        <dbReference type="EMBL" id="RLP79721.1"/>
    </source>
</evidence>
<protein>
    <recommendedName>
        <fullName evidence="3">Nuclear transport factor 2 family protein</fullName>
    </recommendedName>
</protein>
<name>A0A3L7AJF0_9HYPH</name>
<evidence type="ECO:0000313" key="2">
    <source>
        <dbReference type="Proteomes" id="UP000269692"/>
    </source>
</evidence>
<dbReference type="AlphaFoldDB" id="A0A3L7AJF0"/>
<evidence type="ECO:0008006" key="3">
    <source>
        <dbReference type="Google" id="ProtNLM"/>
    </source>
</evidence>
<reference evidence="1 2" key="1">
    <citation type="submission" date="2018-10" db="EMBL/GenBank/DDBJ databases">
        <title>Xanthobacter tagetidis genome sequencing and assembly.</title>
        <authorList>
            <person name="Maclea K.S."/>
            <person name="Goen A.E."/>
            <person name="Fatima S.A."/>
        </authorList>
    </citation>
    <scope>NUCLEOTIDE SEQUENCE [LARGE SCALE GENOMIC DNA]</scope>
    <source>
        <strain evidence="1 2">ATCC 700314</strain>
    </source>
</reference>
<keyword evidence="2" id="KW-1185">Reference proteome</keyword>
<comment type="caution">
    <text evidence="1">The sequence shown here is derived from an EMBL/GenBank/DDBJ whole genome shotgun (WGS) entry which is preliminary data.</text>
</comment>
<dbReference type="InterPro" id="IPR039437">
    <property type="entry name" value="FrzH/put_lumazine-bd"/>
</dbReference>
<organism evidence="1 2">
    <name type="scientific">Xanthobacter tagetidis</name>
    <dbReference type="NCBI Taxonomy" id="60216"/>
    <lineage>
        <taxon>Bacteria</taxon>
        <taxon>Pseudomonadati</taxon>
        <taxon>Pseudomonadota</taxon>
        <taxon>Alphaproteobacteria</taxon>
        <taxon>Hyphomicrobiales</taxon>
        <taxon>Xanthobacteraceae</taxon>
        <taxon>Xanthobacter</taxon>
    </lineage>
</organism>
<dbReference type="RefSeq" id="WP_121622931.1">
    <property type="nucleotide sequence ID" value="NZ_JACIIW010000001.1"/>
</dbReference>
<gene>
    <name evidence="1" type="ORF">D9R14_08735</name>
</gene>
<dbReference type="InterPro" id="IPR032710">
    <property type="entry name" value="NTF2-like_dom_sf"/>
</dbReference>
<dbReference type="Pfam" id="PF12893">
    <property type="entry name" value="Lumazine_bd_2"/>
    <property type="match status" value="1"/>
</dbReference>
<proteinExistence type="predicted"/>
<dbReference type="OrthoDB" id="8445243at2"/>
<accession>A0A3L7AJF0</accession>